<keyword evidence="2" id="KW-0813">Transport</keyword>
<reference evidence="18" key="1">
    <citation type="submission" date="2022-11" db="UniProtKB">
        <authorList>
            <consortium name="WormBaseParasite"/>
        </authorList>
    </citation>
    <scope>IDENTIFICATION</scope>
</reference>
<feature type="transmembrane region" description="Helical" evidence="14">
    <location>
        <begin position="258"/>
        <end position="279"/>
    </location>
</feature>
<keyword evidence="11 14" id="KW-0472">Membrane</keyword>
<dbReference type="WBParaSite" id="PSAMB.scaffold309size57607.g4427.t1">
    <property type="protein sequence ID" value="PSAMB.scaffold309size57607.g4427.t1"/>
    <property type="gene ID" value="PSAMB.scaffold309size57607.g4427"/>
</dbReference>
<keyword evidence="7" id="KW-0851">Voltage-gated channel</keyword>
<keyword evidence="8" id="KW-0630">Potassium</keyword>
<keyword evidence="3" id="KW-1003">Cell membrane</keyword>
<keyword evidence="17" id="KW-1185">Reference proteome</keyword>
<feature type="transmembrane region" description="Helical" evidence="14">
    <location>
        <begin position="452"/>
        <end position="468"/>
    </location>
</feature>
<dbReference type="Gene3D" id="3.30.710.10">
    <property type="entry name" value="Potassium Channel Kv1.1, Chain A"/>
    <property type="match status" value="1"/>
</dbReference>
<dbReference type="FunFam" id="1.10.287.70:FF:000005">
    <property type="entry name" value="potassium voltage-gated channel subfamily G member 1"/>
    <property type="match status" value="1"/>
</dbReference>
<dbReference type="Pfam" id="PF02214">
    <property type="entry name" value="BTB_2"/>
    <property type="match status" value="1"/>
</dbReference>
<evidence type="ECO:0000313" key="17">
    <source>
        <dbReference type="Proteomes" id="UP000887566"/>
    </source>
</evidence>
<dbReference type="GO" id="GO:0051260">
    <property type="term" value="P:protein homooligomerization"/>
    <property type="evidence" value="ECO:0007669"/>
    <property type="project" value="InterPro"/>
</dbReference>
<dbReference type="InterPro" id="IPR028325">
    <property type="entry name" value="VG_K_chnl"/>
</dbReference>
<dbReference type="InterPro" id="IPR005821">
    <property type="entry name" value="Ion_trans_dom"/>
</dbReference>
<proteinExistence type="predicted"/>
<sequence length="540" mass="61012">MSSASLLASRQSKQGYCSAGKRRPERKRSNHSDHNHQLEYHRPPSTIVPPDLHLLELDKKLNNHNHNHHYAAIDGSMTSPLNLEDDPNPGSPEEEIDFTEKEPFLKLNVGGCSFRLRSNIVYRRLRSSRLARFLLLKPEERANYCDGYLSDTEEYYFERSANLFELVNKFYLTGMLHRPLHVCRFEFFAELDYWLIPWEQLAPCCQTLVRKNTCKSGKANEEPAEKEKPDPFKSVKYGNIRRKIWDFCEGSGTFWSNVFSAVSIAFVLLSVGGLVVGSIPEFQVPIVKNVTLRVGNTSREDVKQKTVWEPHPFFGYLETVCIMWFTGEYLLRFIVSPAKCKFLCGVMNFVDMIAIVPFYLELALTICGIDIENLSDIKGALLVVRVLRVMRVVRILKLGRYSSGMKTFALTLKSSAKQLVMMSMVWSTGIIFFSTLIYFIEKDEEETPFHSIPAAFWWCIVTMTTVGYGDVVPSTLPGKLVASGAIVSGVLVLALPITIMVDNFMRVSGNSGGGFGMPHPEEKSEEGDTVTVLSMESSSP</sequence>
<evidence type="ECO:0000256" key="10">
    <source>
        <dbReference type="ARBA" id="ARBA00023065"/>
    </source>
</evidence>
<feature type="transmembrane region" description="Helical" evidence="14">
    <location>
        <begin position="313"/>
        <end position="335"/>
    </location>
</feature>
<dbReference type="InterPro" id="IPR003968">
    <property type="entry name" value="K_chnl_volt-dep_Kv"/>
</dbReference>
<dbReference type="GO" id="GO:0005251">
    <property type="term" value="F:delayed rectifier potassium channel activity"/>
    <property type="evidence" value="ECO:0007669"/>
    <property type="project" value="TreeGrafter"/>
</dbReference>
<feature type="transmembrane region" description="Helical" evidence="14">
    <location>
        <begin position="342"/>
        <end position="360"/>
    </location>
</feature>
<evidence type="ECO:0000256" key="3">
    <source>
        <dbReference type="ARBA" id="ARBA00022475"/>
    </source>
</evidence>
<feature type="transmembrane region" description="Helical" evidence="14">
    <location>
        <begin position="419"/>
        <end position="440"/>
    </location>
</feature>
<dbReference type="PANTHER" id="PTHR11537:SF262">
    <property type="entry name" value="BTB DOMAIN-CONTAINING PROTEIN"/>
    <property type="match status" value="1"/>
</dbReference>
<dbReference type="SUPFAM" id="SSF81324">
    <property type="entry name" value="Voltage-gated potassium channels"/>
    <property type="match status" value="1"/>
</dbReference>
<evidence type="ECO:0000256" key="13">
    <source>
        <dbReference type="SAM" id="MobiDB-lite"/>
    </source>
</evidence>
<evidence type="ECO:0000256" key="9">
    <source>
        <dbReference type="ARBA" id="ARBA00022989"/>
    </source>
</evidence>
<dbReference type="Pfam" id="PF00520">
    <property type="entry name" value="Ion_trans"/>
    <property type="match status" value="1"/>
</dbReference>
<evidence type="ECO:0000256" key="1">
    <source>
        <dbReference type="ARBA" id="ARBA00004651"/>
    </source>
</evidence>
<dbReference type="PRINTS" id="PR01491">
    <property type="entry name" value="KVCHANNEL"/>
</dbReference>
<keyword evidence="5 14" id="KW-0812">Transmembrane</keyword>
<keyword evidence="10" id="KW-0406">Ion transport</keyword>
<evidence type="ECO:0000256" key="8">
    <source>
        <dbReference type="ARBA" id="ARBA00022958"/>
    </source>
</evidence>
<evidence type="ECO:0000256" key="6">
    <source>
        <dbReference type="ARBA" id="ARBA00022826"/>
    </source>
</evidence>
<dbReference type="GO" id="GO:0008076">
    <property type="term" value="C:voltage-gated potassium channel complex"/>
    <property type="evidence" value="ECO:0007669"/>
    <property type="project" value="InterPro"/>
</dbReference>
<dbReference type="InterPro" id="IPR003131">
    <property type="entry name" value="T1-type_BTB"/>
</dbReference>
<dbReference type="PANTHER" id="PTHR11537">
    <property type="entry name" value="VOLTAGE-GATED POTASSIUM CHANNEL"/>
    <property type="match status" value="1"/>
</dbReference>
<evidence type="ECO:0000256" key="11">
    <source>
        <dbReference type="ARBA" id="ARBA00023136"/>
    </source>
</evidence>
<dbReference type="PRINTS" id="PR01494">
    <property type="entry name" value="KV9CHANNEL"/>
</dbReference>
<dbReference type="PRINTS" id="PR00169">
    <property type="entry name" value="KCHANNEL"/>
</dbReference>
<dbReference type="GO" id="GO:0001508">
    <property type="term" value="P:action potential"/>
    <property type="evidence" value="ECO:0007669"/>
    <property type="project" value="TreeGrafter"/>
</dbReference>
<dbReference type="AlphaFoldDB" id="A0A914W2P7"/>
<keyword evidence="4" id="KW-0633">Potassium transport</keyword>
<keyword evidence="6" id="KW-0631">Potassium channel</keyword>
<feature type="region of interest" description="Disordered" evidence="13">
    <location>
        <begin position="515"/>
        <end position="540"/>
    </location>
</feature>
<dbReference type="FunFam" id="1.20.120.350:FF:000070">
    <property type="entry name" value="K+ channel tetramerization domain protein"/>
    <property type="match status" value="1"/>
</dbReference>
<feature type="domain" description="Ion transport" evidence="15">
    <location>
        <begin position="258"/>
        <end position="507"/>
    </location>
</feature>
<evidence type="ECO:0000256" key="12">
    <source>
        <dbReference type="ARBA" id="ARBA00023303"/>
    </source>
</evidence>
<dbReference type="InterPro" id="IPR003971">
    <property type="entry name" value="K_chnl_volt-dep_Kv5/Kv9"/>
</dbReference>
<evidence type="ECO:0000256" key="7">
    <source>
        <dbReference type="ARBA" id="ARBA00022882"/>
    </source>
</evidence>
<feature type="transmembrane region" description="Helical" evidence="14">
    <location>
        <begin position="480"/>
        <end position="501"/>
    </location>
</feature>
<evidence type="ECO:0000256" key="5">
    <source>
        <dbReference type="ARBA" id="ARBA00022692"/>
    </source>
</evidence>
<accession>A0A914W2P7</accession>
<name>A0A914W2P7_9BILA</name>
<evidence type="ECO:0000256" key="4">
    <source>
        <dbReference type="ARBA" id="ARBA00022538"/>
    </source>
</evidence>
<feature type="domain" description="Potassium channel tetramerisation-type BTB" evidence="16">
    <location>
        <begin position="105"/>
        <end position="204"/>
    </location>
</feature>
<keyword evidence="9 14" id="KW-1133">Transmembrane helix</keyword>
<evidence type="ECO:0000256" key="2">
    <source>
        <dbReference type="ARBA" id="ARBA00022448"/>
    </source>
</evidence>
<feature type="compositionally biased region" description="Acidic residues" evidence="13">
    <location>
        <begin position="83"/>
        <end position="95"/>
    </location>
</feature>
<protein>
    <submittedName>
        <fullName evidence="18">BTB domain-containing protein</fullName>
    </submittedName>
</protein>
<feature type="region of interest" description="Disordered" evidence="13">
    <location>
        <begin position="1"/>
        <end position="47"/>
    </location>
</feature>
<dbReference type="InterPro" id="IPR011333">
    <property type="entry name" value="SKP1/BTB/POZ_sf"/>
</dbReference>
<evidence type="ECO:0000256" key="14">
    <source>
        <dbReference type="SAM" id="Phobius"/>
    </source>
</evidence>
<feature type="compositionally biased region" description="Polar residues" evidence="13">
    <location>
        <begin position="531"/>
        <end position="540"/>
    </location>
</feature>
<evidence type="ECO:0000313" key="18">
    <source>
        <dbReference type="WBParaSite" id="PSAMB.scaffold309size57607.g4427.t1"/>
    </source>
</evidence>
<keyword evidence="12" id="KW-0407">Ion channel</keyword>
<dbReference type="Gene3D" id="1.20.120.350">
    <property type="entry name" value="Voltage-gated potassium channels. Chain C"/>
    <property type="match status" value="1"/>
</dbReference>
<evidence type="ECO:0000259" key="16">
    <source>
        <dbReference type="Pfam" id="PF02214"/>
    </source>
</evidence>
<feature type="compositionally biased region" description="Basic residues" evidence="13">
    <location>
        <begin position="20"/>
        <end position="29"/>
    </location>
</feature>
<comment type="subcellular location">
    <subcellularLocation>
        <location evidence="1">Cell membrane</location>
        <topology evidence="1">Multi-pass membrane protein</topology>
    </subcellularLocation>
</comment>
<feature type="compositionally biased region" description="Polar residues" evidence="13">
    <location>
        <begin position="1"/>
        <end position="15"/>
    </location>
</feature>
<feature type="region of interest" description="Disordered" evidence="13">
    <location>
        <begin position="70"/>
        <end position="95"/>
    </location>
</feature>
<dbReference type="SUPFAM" id="SSF54695">
    <property type="entry name" value="POZ domain"/>
    <property type="match status" value="1"/>
</dbReference>
<dbReference type="Proteomes" id="UP000887566">
    <property type="component" value="Unplaced"/>
</dbReference>
<dbReference type="Gene3D" id="1.10.287.70">
    <property type="match status" value="1"/>
</dbReference>
<evidence type="ECO:0000259" key="15">
    <source>
        <dbReference type="Pfam" id="PF00520"/>
    </source>
</evidence>
<organism evidence="17 18">
    <name type="scientific">Plectus sambesii</name>
    <dbReference type="NCBI Taxonomy" id="2011161"/>
    <lineage>
        <taxon>Eukaryota</taxon>
        <taxon>Metazoa</taxon>
        <taxon>Ecdysozoa</taxon>
        <taxon>Nematoda</taxon>
        <taxon>Chromadorea</taxon>
        <taxon>Plectida</taxon>
        <taxon>Plectina</taxon>
        <taxon>Plectoidea</taxon>
        <taxon>Plectidae</taxon>
        <taxon>Plectus</taxon>
    </lineage>
</organism>
<dbReference type="InterPro" id="IPR027359">
    <property type="entry name" value="Volt_channel_dom_sf"/>
</dbReference>
<feature type="compositionally biased region" description="Basic and acidic residues" evidence="13">
    <location>
        <begin position="30"/>
        <end position="42"/>
    </location>
</feature>